<dbReference type="InterPro" id="IPR017595">
    <property type="entry name" value="OHCU_decarboxylase-2"/>
</dbReference>
<keyword evidence="10" id="KW-1185">Reference proteome</keyword>
<dbReference type="KEGG" id="serq:CWC46_06785"/>
<reference evidence="9 10" key="1">
    <citation type="journal article" date="2013" name="Genome Announc.">
        <title>Draft genome sequence of Serratia sp. strain ATCC 39006, a model bacterium for analysis of the biosynthesis and regulation of prodigiosin, a carbapenem, and gas vesicles.</title>
        <authorList>
            <person name="Fineran P.C."/>
            <person name="Iglesias Cans M.C."/>
            <person name="Ramsay J.P."/>
            <person name="Wilf N.M."/>
            <person name="Cossyleon D."/>
            <person name="McNeil M.B."/>
            <person name="Williamson N.R."/>
            <person name="Monson R.E."/>
            <person name="Becher S.A."/>
            <person name="Stanton J.A."/>
            <person name="Brugger K."/>
            <person name="Brown S.D."/>
            <person name="Salmond G.P."/>
        </authorList>
    </citation>
    <scope>NUCLEOTIDE SEQUENCE [LARGE SCALE GENOMIC DNA]</scope>
    <source>
        <strain evidence="9">ATCC 39006</strain>
        <strain evidence="10">ATCC 39006 / SC 11482</strain>
    </source>
</reference>
<dbReference type="GO" id="GO:0019628">
    <property type="term" value="P:urate catabolic process"/>
    <property type="evidence" value="ECO:0007669"/>
    <property type="project" value="TreeGrafter"/>
</dbReference>
<dbReference type="EMBL" id="CP025085">
    <property type="protein sequence ID" value="AUG99548.1"/>
    <property type="molecule type" value="Genomic_DNA"/>
</dbReference>
<evidence type="ECO:0000256" key="1">
    <source>
        <dbReference type="ARBA" id="ARBA00001163"/>
    </source>
</evidence>
<evidence type="ECO:0000313" key="9">
    <source>
        <dbReference type="EMBL" id="AUH03866.1"/>
    </source>
</evidence>
<name>A0A2I5TH44_SERS3</name>
<dbReference type="KEGG" id="sera:Ser39006_006790"/>
<dbReference type="Gene3D" id="1.10.3330.10">
    <property type="entry name" value="Oxo-4-hydroxy-4-carboxy-5-ureidoimidazoline decarboxylase"/>
    <property type="match status" value="1"/>
</dbReference>
<dbReference type="InterPro" id="IPR018020">
    <property type="entry name" value="OHCU_decarboxylase"/>
</dbReference>
<dbReference type="PANTHER" id="PTHR43466:SF1">
    <property type="entry name" value="2-OXO-4-HYDROXY-4-CARBOXY-5-UREIDOIMIDAZOLINE DECARBOXYLASE-RELATED"/>
    <property type="match status" value="1"/>
</dbReference>
<keyword evidence="5" id="KW-0210">Decarboxylase</keyword>
<dbReference type="Pfam" id="PF09349">
    <property type="entry name" value="OHCU_decarbox"/>
    <property type="match status" value="1"/>
</dbReference>
<reference evidence="9" key="2">
    <citation type="submission" date="2013-09" db="EMBL/GenBank/DDBJ databases">
        <authorList>
            <person name="Wang G."/>
            <person name="Yang Y."/>
            <person name="Su Y."/>
        </authorList>
    </citation>
    <scope>NUCLEOTIDE SEQUENCE</scope>
    <source>
        <strain evidence="9">ATCC 39006</strain>
    </source>
</reference>
<evidence type="ECO:0000256" key="3">
    <source>
        <dbReference type="ARBA" id="ARBA00012257"/>
    </source>
</evidence>
<evidence type="ECO:0000313" key="11">
    <source>
        <dbReference type="Proteomes" id="UP000233778"/>
    </source>
</evidence>
<feature type="domain" description="Oxo-4-hydroxy-4-carboxy-5-ureidoimidazoline decarboxylase" evidence="7">
    <location>
        <begin position="8"/>
        <end position="161"/>
    </location>
</feature>
<gene>
    <name evidence="9" type="primary">uraD</name>
    <name evidence="8" type="ORF">CWC46_06785</name>
    <name evidence="9" type="ORF">Ser39006_006790</name>
</gene>
<keyword evidence="4" id="KW-0659">Purine metabolism</keyword>
<dbReference type="NCBIfam" id="NF010372">
    <property type="entry name" value="PRK13798.1"/>
    <property type="match status" value="1"/>
</dbReference>
<evidence type="ECO:0000256" key="4">
    <source>
        <dbReference type="ARBA" id="ARBA00022631"/>
    </source>
</evidence>
<dbReference type="STRING" id="104623.Ser39006_04372"/>
<evidence type="ECO:0000256" key="5">
    <source>
        <dbReference type="ARBA" id="ARBA00022793"/>
    </source>
</evidence>
<dbReference type="PANTHER" id="PTHR43466">
    <property type="entry name" value="2-OXO-4-HYDROXY-4-CARBOXY-5-UREIDOIMIDAZOLINE DECARBOXYLASE-RELATED"/>
    <property type="match status" value="1"/>
</dbReference>
<dbReference type="InterPro" id="IPR036778">
    <property type="entry name" value="OHCU_decarboxylase_sf"/>
</dbReference>
<evidence type="ECO:0000259" key="7">
    <source>
        <dbReference type="Pfam" id="PF09349"/>
    </source>
</evidence>
<keyword evidence="6" id="KW-0456">Lyase</keyword>
<evidence type="ECO:0000256" key="6">
    <source>
        <dbReference type="ARBA" id="ARBA00023239"/>
    </source>
</evidence>
<sequence length="166" mass="18696">MITLEAFNQLNINEAVALLESCVAIPDWARQVTARRPYGNRAALLATGQQAMTGWQVEELTLALRAHPRIGEQAGSTSRHADFSRQEQAAISTENLSLAAALRIGNSRYEDTFGRIFLIRANDRSGEEILQILQRRLQNSEQQEIEETLEQLRQITLLRLEGIIRA</sequence>
<dbReference type="Proteomes" id="UP000233778">
    <property type="component" value="Chromosome"/>
</dbReference>
<organism evidence="9 10">
    <name type="scientific">Serratia sp. (strain ATCC 39006)</name>
    <name type="common">Prodigiosinella confusarubida</name>
    <dbReference type="NCBI Taxonomy" id="104623"/>
    <lineage>
        <taxon>Bacteria</taxon>
        <taxon>Pseudomonadati</taxon>
        <taxon>Pseudomonadota</taxon>
        <taxon>Gammaproteobacteria</taxon>
        <taxon>Enterobacterales</taxon>
        <taxon>Pectobacteriaceae</taxon>
        <taxon>Prodigiosinella</taxon>
    </lineage>
</organism>
<dbReference type="GO" id="GO:0051997">
    <property type="term" value="F:2-oxo-4-hydroxy-4-carboxy-5-ureidoimidazoline decarboxylase activity"/>
    <property type="evidence" value="ECO:0007669"/>
    <property type="project" value="UniProtKB-EC"/>
</dbReference>
<dbReference type="EMBL" id="CP025084">
    <property type="protein sequence ID" value="AUH03866.1"/>
    <property type="molecule type" value="Genomic_DNA"/>
</dbReference>
<dbReference type="Proteomes" id="UP000017700">
    <property type="component" value="Chromosome"/>
</dbReference>
<reference evidence="9" key="4">
    <citation type="submission" date="2017-11" db="EMBL/GenBank/DDBJ databases">
        <title>Complete genome sequence of Serratia sp. ATCC 39006.</title>
        <authorList>
            <person name="Hampton H.G."/>
            <person name="Jackson S.A."/>
            <person name="Jauregui R."/>
            <person name="Poulter G.T.M."/>
            <person name="Salmond G.P.C."/>
            <person name="Fineran P.C."/>
        </authorList>
    </citation>
    <scope>NUCLEOTIDE SEQUENCE</scope>
    <source>
        <strain evidence="9">ATCC 39006</strain>
    </source>
</reference>
<dbReference type="AlphaFoldDB" id="A0A2I5TH44"/>
<evidence type="ECO:0000313" key="10">
    <source>
        <dbReference type="Proteomes" id="UP000017700"/>
    </source>
</evidence>
<comment type="catalytic activity">
    <reaction evidence="1">
        <text>5-hydroxy-2-oxo-4-ureido-2,5-dihydro-1H-imidazole-5-carboxylate + H(+) = (S)-allantoin + CO2</text>
        <dbReference type="Rhea" id="RHEA:26301"/>
        <dbReference type="ChEBI" id="CHEBI:15378"/>
        <dbReference type="ChEBI" id="CHEBI:15678"/>
        <dbReference type="ChEBI" id="CHEBI:16526"/>
        <dbReference type="ChEBI" id="CHEBI:58639"/>
        <dbReference type="EC" id="4.1.1.97"/>
    </reaction>
</comment>
<accession>A0A2I5TH44</accession>
<proteinExistence type="predicted"/>
<evidence type="ECO:0000313" key="8">
    <source>
        <dbReference type="EMBL" id="AUG99548.1"/>
    </source>
</evidence>
<dbReference type="SUPFAM" id="SSF158694">
    <property type="entry name" value="UraD-Like"/>
    <property type="match status" value="1"/>
</dbReference>
<dbReference type="GO" id="GO:0006144">
    <property type="term" value="P:purine nucleobase metabolic process"/>
    <property type="evidence" value="ECO:0007669"/>
    <property type="project" value="UniProtKB-KW"/>
</dbReference>
<protein>
    <recommendedName>
        <fullName evidence="3">2-oxo-4-hydroxy-4-carboxy-5-ureidoimidazoline decarboxylase</fullName>
        <ecNumber evidence="3">4.1.1.97</ecNumber>
    </recommendedName>
</protein>
<dbReference type="EC" id="4.1.1.97" evidence="3"/>
<dbReference type="NCBIfam" id="TIGR03180">
    <property type="entry name" value="UraD_2"/>
    <property type="match status" value="1"/>
</dbReference>
<dbReference type="RefSeq" id="WP_021017628.1">
    <property type="nucleotide sequence ID" value="NZ_CP025084.1"/>
</dbReference>
<evidence type="ECO:0000256" key="2">
    <source>
        <dbReference type="ARBA" id="ARBA00004754"/>
    </source>
</evidence>
<comment type="pathway">
    <text evidence="2">Purine metabolism; urate degradation; (S)-allantoin from urate: step 3/3.</text>
</comment>
<dbReference type="OrthoDB" id="9800909at2"/>
<reference evidence="8 11" key="3">
    <citation type="submission" date="2017-11" db="EMBL/GenBank/DDBJ databases">
        <title>Complete genome sequence of Serratia sp. ATCC 39006 LacA.</title>
        <authorList>
            <person name="Hampton H.G."/>
            <person name="Jackson S.A."/>
            <person name="Jauregui R."/>
            <person name="Poulter G.T.M."/>
            <person name="Salmond G.P.C."/>
            <person name="Fineran P.C."/>
        </authorList>
    </citation>
    <scope>NUCLEOTIDE SEQUENCE [LARGE SCALE GENOMIC DNA]</scope>
    <source>
        <strain evidence="8 11">ATCC 39006</strain>
    </source>
</reference>